<dbReference type="PANTHER" id="PTHR11434">
    <property type="entry name" value="NADH-UBIQUINONE OXIDOREDUCTASE SUBUNIT ND4L"/>
    <property type="match status" value="1"/>
</dbReference>
<evidence type="ECO:0000256" key="7">
    <source>
        <dbReference type="HAMAP-Rule" id="MF_01456"/>
    </source>
</evidence>
<dbReference type="EMBL" id="JXBB01000012">
    <property type="protein sequence ID" value="OAR04735.1"/>
    <property type="molecule type" value="Genomic_DNA"/>
</dbReference>
<comment type="catalytic activity">
    <reaction evidence="7">
        <text>a quinone + NADH + 5 H(+)(in) = a quinol + NAD(+) + 4 H(+)(out)</text>
        <dbReference type="Rhea" id="RHEA:57888"/>
        <dbReference type="ChEBI" id="CHEBI:15378"/>
        <dbReference type="ChEBI" id="CHEBI:24646"/>
        <dbReference type="ChEBI" id="CHEBI:57540"/>
        <dbReference type="ChEBI" id="CHEBI:57945"/>
        <dbReference type="ChEBI" id="CHEBI:132124"/>
    </reaction>
</comment>
<keyword evidence="7" id="KW-0874">Quinone</keyword>
<dbReference type="GO" id="GO:0005886">
    <property type="term" value="C:plasma membrane"/>
    <property type="evidence" value="ECO:0007669"/>
    <property type="project" value="UniProtKB-SubCell"/>
</dbReference>
<protein>
    <recommendedName>
        <fullName evidence="7">NADH-quinone oxidoreductase subunit K</fullName>
        <ecNumber evidence="7">7.1.1.-</ecNumber>
    </recommendedName>
    <alternativeName>
        <fullName evidence="7">NADH dehydrogenase I subunit K</fullName>
    </alternativeName>
    <alternativeName>
        <fullName evidence="7">NDH-1 subunit K</fullName>
    </alternativeName>
</protein>
<keyword evidence="5 7" id="KW-1133">Transmembrane helix</keyword>
<gene>
    <name evidence="7 8" type="primary">nuoK</name>
    <name evidence="10" type="ORF">HSCHL_1934</name>
    <name evidence="8" type="ORF">KM312_01920</name>
    <name evidence="9" type="ORF">SA87_09495</name>
</gene>
<feature type="transmembrane region" description="Helical" evidence="7">
    <location>
        <begin position="73"/>
        <end position="97"/>
    </location>
</feature>
<dbReference type="Proteomes" id="UP000243024">
    <property type="component" value="Unassembled WGS sequence"/>
</dbReference>
<keyword evidence="8" id="KW-0560">Oxidoreductase</keyword>
<name>A0A132MG65_HYDSH</name>
<dbReference type="AlphaFoldDB" id="A0A132MG65"/>
<dbReference type="Gene3D" id="1.10.287.3510">
    <property type="match status" value="1"/>
</dbReference>
<evidence type="ECO:0000256" key="5">
    <source>
        <dbReference type="ARBA" id="ARBA00022989"/>
    </source>
</evidence>
<dbReference type="EC" id="7.1.1.-" evidence="7"/>
<accession>A0A132MG65</accession>
<dbReference type="PANTHER" id="PTHR11434:SF16">
    <property type="entry name" value="NADH-UBIQUINONE OXIDOREDUCTASE CHAIN 4L"/>
    <property type="match status" value="1"/>
</dbReference>
<dbReference type="GO" id="GO:0030964">
    <property type="term" value="C:NADH dehydrogenase complex"/>
    <property type="evidence" value="ECO:0007669"/>
    <property type="project" value="TreeGrafter"/>
</dbReference>
<reference evidence="10 12" key="2">
    <citation type="submission" date="2017-08" db="EMBL/GenBank/DDBJ databases">
        <title>Burning lignite coal seam in the remote Altai Mountains harbors a hydrogen-driven thermophilic microbial community.</title>
        <authorList>
            <person name="Kadnikov V.V."/>
            <person name="Mardanov A.V."/>
            <person name="Ivasenko D."/>
            <person name="Beletsky A.V."/>
            <person name="Karnachuk O.V."/>
            <person name="Ravin N.V."/>
        </authorList>
    </citation>
    <scope>NUCLEOTIDE SEQUENCE [LARGE SCALE GENOMIC DNA]</scope>
    <source>
        <strain evidence="10">AL33</strain>
    </source>
</reference>
<keyword evidence="7" id="KW-1003">Cell membrane</keyword>
<comment type="function">
    <text evidence="7">NDH-1 shuttles electrons from NADH, via FMN and iron-sulfur (Fe-S) centers, to quinones in the respiratory chain. The immediate electron acceptor for the enzyme in this species is believed to be a menaquinone. Couples the redox reaction to proton translocation (for every two electrons transferred, four hydrogen ions are translocated across the cytoplasmic membrane), and thus conserves the redox energy in a proton gradient.</text>
</comment>
<keyword evidence="7" id="KW-1278">Translocase</keyword>
<evidence type="ECO:0000256" key="3">
    <source>
        <dbReference type="ARBA" id="ARBA00022448"/>
    </source>
</evidence>
<sequence length="113" mass="12012">MIVHLSQYVLLAGLLFSLGLYAALTRRNAVIVLLSVELMMAAALVVLVAFGRFGSPAFGWLTADEAAVAREHALALFILAVAAAEVAVGLAILIALYRLKATANVDEHETLKH</sequence>
<keyword evidence="7" id="KW-0520">NAD</keyword>
<keyword evidence="6 7" id="KW-0472">Membrane</keyword>
<dbReference type="HAMAP" id="MF_01456">
    <property type="entry name" value="NDH1_NuoK"/>
    <property type="match status" value="1"/>
</dbReference>
<dbReference type="NCBIfam" id="NF004320">
    <property type="entry name" value="PRK05715.1-2"/>
    <property type="match status" value="1"/>
</dbReference>
<dbReference type="STRING" id="1484.SA87_09495"/>
<keyword evidence="3 7" id="KW-0813">Transport</keyword>
<keyword evidence="4 7" id="KW-0812">Transmembrane</keyword>
<dbReference type="EMBL" id="JAHHQF010000039">
    <property type="protein sequence ID" value="MBT9281411.1"/>
    <property type="molecule type" value="Genomic_DNA"/>
</dbReference>
<comment type="similarity">
    <text evidence="2 7">Belongs to the complex I subunit 4L family.</text>
</comment>
<organism evidence="9 11">
    <name type="scientific">Hydrogenibacillus schlegelii</name>
    <name type="common">Bacillus schlegelii</name>
    <dbReference type="NCBI Taxonomy" id="1484"/>
    <lineage>
        <taxon>Bacteria</taxon>
        <taxon>Bacillati</taxon>
        <taxon>Bacillota</taxon>
        <taxon>Bacilli</taxon>
        <taxon>Bacillales</taxon>
        <taxon>Bacillales Family X. Incertae Sedis</taxon>
        <taxon>Hydrogenibacillus</taxon>
    </lineage>
</organism>
<dbReference type="EMBL" id="PEBV01000001">
    <property type="protein sequence ID" value="PTQ54991.1"/>
    <property type="molecule type" value="Genomic_DNA"/>
</dbReference>
<comment type="caution">
    <text evidence="9">The sequence shown here is derived from an EMBL/GenBank/DDBJ whole genome shotgun (WGS) entry which is preliminary data.</text>
</comment>
<dbReference type="GO" id="GO:0042773">
    <property type="term" value="P:ATP synthesis coupled electron transport"/>
    <property type="evidence" value="ECO:0007669"/>
    <property type="project" value="InterPro"/>
</dbReference>
<evidence type="ECO:0000256" key="2">
    <source>
        <dbReference type="ARBA" id="ARBA00010519"/>
    </source>
</evidence>
<evidence type="ECO:0000256" key="1">
    <source>
        <dbReference type="ARBA" id="ARBA00004141"/>
    </source>
</evidence>
<dbReference type="Pfam" id="PF00420">
    <property type="entry name" value="Oxidored_q2"/>
    <property type="match status" value="1"/>
</dbReference>
<evidence type="ECO:0000313" key="12">
    <source>
        <dbReference type="Proteomes" id="UP000244180"/>
    </source>
</evidence>
<reference evidence="9 11" key="1">
    <citation type="submission" date="2015-09" db="EMBL/GenBank/DDBJ databases">
        <title>Draft genome sequence of Hydrogenibacillus schlegelii DSM 2000.</title>
        <authorList>
            <person name="Hemp J."/>
        </authorList>
    </citation>
    <scope>NUCLEOTIDE SEQUENCE [LARGE SCALE GENOMIC DNA]</scope>
    <source>
        <strain evidence="9 11">MA 48</strain>
    </source>
</reference>
<dbReference type="RefSeq" id="WP_066200133.1">
    <property type="nucleotide sequence ID" value="NZ_CBCSAS010000004.1"/>
</dbReference>
<keyword evidence="10" id="KW-0830">Ubiquinone</keyword>
<keyword evidence="11" id="KW-1185">Reference proteome</keyword>
<evidence type="ECO:0000313" key="11">
    <source>
        <dbReference type="Proteomes" id="UP000243024"/>
    </source>
</evidence>
<reference evidence="8" key="3">
    <citation type="journal article" date="2021" name="Microbiology">
        <title>Metagenomic Analysis of the Microbial Community in the Underground Coal Fire Area (Kemerovo Region, Russia) Revealed Predominance of Thermophilic Members of the Phyla Deinococcus-thermus, Aquificae, and Firmicutes.</title>
        <authorList>
            <person name="Kadnikov V."/>
            <person name="Mardanov A.V."/>
            <person name="Beletsky A.V."/>
            <person name="Karnachuk O.V."/>
            <person name="Ravin N.V."/>
        </authorList>
    </citation>
    <scope>NUCLEOTIDE SEQUENCE</scope>
    <source>
        <strain evidence="8">RBS10-49</strain>
    </source>
</reference>
<dbReference type="Proteomes" id="UP000244180">
    <property type="component" value="Unassembled WGS sequence"/>
</dbReference>
<feature type="transmembrane region" description="Helical" evidence="7">
    <location>
        <begin position="31"/>
        <end position="53"/>
    </location>
</feature>
<evidence type="ECO:0000256" key="4">
    <source>
        <dbReference type="ARBA" id="ARBA00022692"/>
    </source>
</evidence>
<comment type="subcellular location">
    <subcellularLocation>
        <location evidence="7">Cell membrane</location>
        <topology evidence="7">Multi-pass membrane protein</topology>
    </subcellularLocation>
    <subcellularLocation>
        <location evidence="1">Membrane</location>
        <topology evidence="1">Multi-pass membrane protein</topology>
    </subcellularLocation>
</comment>
<evidence type="ECO:0000313" key="8">
    <source>
        <dbReference type="EMBL" id="MBT9281411.1"/>
    </source>
</evidence>
<dbReference type="InterPro" id="IPR039428">
    <property type="entry name" value="NUOK/Mnh_C1-like"/>
</dbReference>
<proteinExistence type="inferred from homology"/>
<dbReference type="GO" id="GO:0050136">
    <property type="term" value="F:NADH dehydrogenase (quinone) (non-electrogenic) activity"/>
    <property type="evidence" value="ECO:0007669"/>
    <property type="project" value="UniProtKB-UniRule"/>
</dbReference>
<evidence type="ECO:0000313" key="9">
    <source>
        <dbReference type="EMBL" id="OAR04735.1"/>
    </source>
</evidence>
<evidence type="ECO:0000313" key="10">
    <source>
        <dbReference type="EMBL" id="PTQ54991.1"/>
    </source>
</evidence>
<comment type="subunit">
    <text evidence="7">NDH-1 is composed of 14 different subunits. Subunits NuoA, H, J, K, L, M, N constitute the membrane sector of the complex.</text>
</comment>
<feature type="transmembrane region" description="Helical" evidence="7">
    <location>
        <begin position="6"/>
        <end position="24"/>
    </location>
</feature>
<dbReference type="GO" id="GO:0048038">
    <property type="term" value="F:quinone binding"/>
    <property type="evidence" value="ECO:0007669"/>
    <property type="project" value="UniProtKB-KW"/>
</dbReference>
<dbReference type="InterPro" id="IPR001133">
    <property type="entry name" value="NADH_UbQ_OxRdtase_chain4L/K"/>
</dbReference>
<evidence type="ECO:0000256" key="6">
    <source>
        <dbReference type="ARBA" id="ARBA00023136"/>
    </source>
</evidence>
<dbReference type="Proteomes" id="UP000748108">
    <property type="component" value="Unassembled WGS sequence"/>
</dbReference>